<evidence type="ECO:0000313" key="2">
    <source>
        <dbReference type="EMBL" id="OZI36313.1"/>
    </source>
</evidence>
<gene>
    <name evidence="2" type="ORF">CEG14_14985</name>
</gene>
<sequence>MHRFNALAGAATLLVCTAAAFAAGNVVGVKDRQLFAKDDERRVALIARACGKSGRLLYDHHAQAYLCLWQNRDGPTVTAEVSAYPYLDQLAQR</sequence>
<reference evidence="2 3" key="1">
    <citation type="submission" date="2017-05" db="EMBL/GenBank/DDBJ databases">
        <title>Complete and WGS of Bordetella genogroups.</title>
        <authorList>
            <person name="Spilker T."/>
            <person name="LiPuma J."/>
        </authorList>
    </citation>
    <scope>NUCLEOTIDE SEQUENCE [LARGE SCALE GENOMIC DNA]</scope>
    <source>
        <strain evidence="2 3">AU17610</strain>
    </source>
</reference>
<feature type="chain" id="PRO_5012469867" evidence="1">
    <location>
        <begin position="23"/>
        <end position="93"/>
    </location>
</feature>
<dbReference type="Proteomes" id="UP000217005">
    <property type="component" value="Unassembled WGS sequence"/>
</dbReference>
<dbReference type="AlphaFoldDB" id="A0A261SIZ7"/>
<dbReference type="RefSeq" id="WP_094827119.1">
    <property type="nucleotide sequence ID" value="NZ_NEVL01000003.1"/>
</dbReference>
<protein>
    <submittedName>
        <fullName evidence="2">Uncharacterized protein</fullName>
    </submittedName>
</protein>
<name>A0A261SIZ7_9BORD</name>
<organism evidence="2 3">
    <name type="scientific">Bordetella genomosp. 1</name>
    <dbReference type="NCBI Taxonomy" id="1395607"/>
    <lineage>
        <taxon>Bacteria</taxon>
        <taxon>Pseudomonadati</taxon>
        <taxon>Pseudomonadota</taxon>
        <taxon>Betaproteobacteria</taxon>
        <taxon>Burkholderiales</taxon>
        <taxon>Alcaligenaceae</taxon>
        <taxon>Bordetella</taxon>
    </lineage>
</organism>
<evidence type="ECO:0000256" key="1">
    <source>
        <dbReference type="SAM" id="SignalP"/>
    </source>
</evidence>
<feature type="signal peptide" evidence="1">
    <location>
        <begin position="1"/>
        <end position="22"/>
    </location>
</feature>
<dbReference type="EMBL" id="NEVL01000003">
    <property type="protein sequence ID" value="OZI36313.1"/>
    <property type="molecule type" value="Genomic_DNA"/>
</dbReference>
<comment type="caution">
    <text evidence="2">The sequence shown here is derived from an EMBL/GenBank/DDBJ whole genome shotgun (WGS) entry which is preliminary data.</text>
</comment>
<proteinExistence type="predicted"/>
<evidence type="ECO:0000313" key="3">
    <source>
        <dbReference type="Proteomes" id="UP000217005"/>
    </source>
</evidence>
<keyword evidence="1" id="KW-0732">Signal</keyword>
<accession>A0A261SIZ7</accession>
<dbReference type="OrthoDB" id="9965181at2"/>